<reference evidence="3 4" key="1">
    <citation type="journal article" date="2018" name="Proc. Natl. Acad. Sci. U.S.A.">
        <title>Linking secondary metabolites to gene clusters through genome sequencing of six diverse Aspergillus species.</title>
        <authorList>
            <person name="Kaerboelling I."/>
            <person name="Vesth T.C."/>
            <person name="Frisvad J.C."/>
            <person name="Nybo J.L."/>
            <person name="Theobald S."/>
            <person name="Kuo A."/>
            <person name="Bowyer P."/>
            <person name="Matsuda Y."/>
            <person name="Mondo S."/>
            <person name="Lyhne E.K."/>
            <person name="Kogle M.E."/>
            <person name="Clum A."/>
            <person name="Lipzen A."/>
            <person name="Salamov A."/>
            <person name="Ngan C.Y."/>
            <person name="Daum C."/>
            <person name="Chiniquy J."/>
            <person name="Barry K."/>
            <person name="LaButti K."/>
            <person name="Haridas S."/>
            <person name="Simmons B.A."/>
            <person name="Magnuson J.K."/>
            <person name="Mortensen U.H."/>
            <person name="Larsen T.O."/>
            <person name="Grigoriev I.V."/>
            <person name="Baker S.E."/>
            <person name="Andersen M.R."/>
        </authorList>
    </citation>
    <scope>NUCLEOTIDE SEQUENCE [LARGE SCALE GENOMIC DNA]</scope>
    <source>
        <strain evidence="3 4">IBT 24754</strain>
    </source>
</reference>
<name>A0A2T5LW16_9EURO</name>
<evidence type="ECO:0000256" key="1">
    <source>
        <dbReference type="SAM" id="MobiDB-lite"/>
    </source>
</evidence>
<dbReference type="EMBL" id="MSFN02000004">
    <property type="protein sequence ID" value="PTU20482.1"/>
    <property type="molecule type" value="Genomic_DNA"/>
</dbReference>
<dbReference type="Pfam" id="PF25545">
    <property type="entry name" value="DUF7924"/>
    <property type="match status" value="2"/>
</dbReference>
<evidence type="ECO:0000313" key="4">
    <source>
        <dbReference type="Proteomes" id="UP000244073"/>
    </source>
</evidence>
<dbReference type="PANTHER" id="PTHR42470:SF2">
    <property type="match status" value="1"/>
</dbReference>
<feature type="region of interest" description="Disordered" evidence="1">
    <location>
        <begin position="25"/>
        <end position="69"/>
    </location>
</feature>
<feature type="compositionally biased region" description="Basic and acidic residues" evidence="1">
    <location>
        <begin position="34"/>
        <end position="50"/>
    </location>
</feature>
<dbReference type="VEuPathDB" id="FungiDB:P175DRAFT_0557172"/>
<organism evidence="3 4">
    <name type="scientific">Aspergillus ochraceoroseus IBT 24754</name>
    <dbReference type="NCBI Taxonomy" id="1392256"/>
    <lineage>
        <taxon>Eukaryota</taxon>
        <taxon>Fungi</taxon>
        <taxon>Dikarya</taxon>
        <taxon>Ascomycota</taxon>
        <taxon>Pezizomycotina</taxon>
        <taxon>Eurotiomycetes</taxon>
        <taxon>Eurotiomycetidae</taxon>
        <taxon>Eurotiales</taxon>
        <taxon>Aspergillaceae</taxon>
        <taxon>Aspergillus</taxon>
        <taxon>Aspergillus subgen. Nidulantes</taxon>
    </lineage>
</organism>
<feature type="domain" description="DUF7924" evidence="2">
    <location>
        <begin position="215"/>
        <end position="316"/>
    </location>
</feature>
<dbReference type="GeneID" id="63817635"/>
<dbReference type="AlphaFoldDB" id="A0A2T5LW16"/>
<dbReference type="InterPro" id="IPR057684">
    <property type="entry name" value="DUF7924"/>
</dbReference>
<evidence type="ECO:0000313" key="3">
    <source>
        <dbReference type="EMBL" id="PTU20482.1"/>
    </source>
</evidence>
<feature type="region of interest" description="Disordered" evidence="1">
    <location>
        <begin position="1"/>
        <end position="20"/>
    </location>
</feature>
<sequence>MEDEEHPESESLSRWLTTGMLQASEEARFTNLNHRPDKDERLPKLQRRDSSSTVPRGYSSATHDELWTSSWVESLPTPSCIPNLQKEQLTVDQDNTLAISLQPPSPLSNNISAQQIDKPERKPAIAPQSKSVNERENGSFEWIPSLSDEIESRSRSTSTDRGRPRSVSPSTSASSRDVKPHASKAVNYVTILETKDCFMGPSATGPTPEDVAPQSIKNAFIQGRIELKDVIDGYNDSWLKTGLIYGPTPQPDHARGWRWSTFSESQRQKLGIRPEQKSLYAVQEDMHFPYLTAEVICENQALEFADRQNMHSMCITSGCEGVRIYGYYPEIGEDGIKYYRWEVKQFNIWTEENKWICYHFVENLDREFLPIHTNQLMHFLERIPDPQDISFERDIDYGVGSQASRVGFQEPGYSWAPSSQNQGLQPELRSMIQNLQQQLDEQKIR</sequence>
<feature type="domain" description="DUF7924" evidence="2">
    <location>
        <begin position="320"/>
        <end position="379"/>
    </location>
</feature>
<dbReference type="PANTHER" id="PTHR42470">
    <property type="entry name" value="VAST DOMAIN-CONTAINING PROTEIN"/>
    <property type="match status" value="1"/>
</dbReference>
<evidence type="ECO:0000259" key="2">
    <source>
        <dbReference type="Pfam" id="PF25545"/>
    </source>
</evidence>
<dbReference type="Proteomes" id="UP000244073">
    <property type="component" value="Unassembled WGS sequence"/>
</dbReference>
<dbReference type="RefSeq" id="XP_040751874.1">
    <property type="nucleotide sequence ID" value="XM_040900751.1"/>
</dbReference>
<accession>A0A2T5LW16</accession>
<comment type="caution">
    <text evidence="3">The sequence shown here is derived from an EMBL/GenBank/DDBJ whole genome shotgun (WGS) entry which is preliminary data.</text>
</comment>
<dbReference type="OrthoDB" id="5400850at2759"/>
<feature type="compositionally biased region" description="Polar residues" evidence="1">
    <location>
        <begin position="10"/>
        <end position="20"/>
    </location>
</feature>
<gene>
    <name evidence="3" type="ORF">P175DRAFT_0557172</name>
</gene>
<feature type="compositionally biased region" description="Basic and acidic residues" evidence="1">
    <location>
        <begin position="150"/>
        <end position="163"/>
    </location>
</feature>
<protein>
    <recommendedName>
        <fullName evidence="2">DUF7924 domain-containing protein</fullName>
    </recommendedName>
</protein>
<proteinExistence type="predicted"/>
<feature type="compositionally biased region" description="Low complexity" evidence="1">
    <location>
        <begin position="164"/>
        <end position="175"/>
    </location>
</feature>
<feature type="region of interest" description="Disordered" evidence="1">
    <location>
        <begin position="99"/>
        <end position="180"/>
    </location>
</feature>